<gene>
    <name evidence="1" type="ORF">2050H1_074</name>
</gene>
<accession>A0A249Y2C6</accession>
<protein>
    <submittedName>
        <fullName evidence="1">Uncharacterized protein</fullName>
    </submittedName>
</protein>
<organism evidence="1 2">
    <name type="scientific">Serratia phage 2050H1</name>
    <dbReference type="NCBI Taxonomy" id="2024250"/>
    <lineage>
        <taxon>Viruses</taxon>
        <taxon>Duplodnaviria</taxon>
        <taxon>Heunggongvirae</taxon>
        <taxon>Uroviricota</taxon>
        <taxon>Caudoviricetes</taxon>
        <taxon>Pantevenvirales</taxon>
        <taxon>Ackermannviridae</taxon>
        <taxon>Miltonvirus</taxon>
        <taxon>Miltonvirus MAM1</taxon>
    </lineage>
</organism>
<dbReference type="EMBL" id="MF285619">
    <property type="protein sequence ID" value="ASZ78840.1"/>
    <property type="molecule type" value="Genomic_DNA"/>
</dbReference>
<proteinExistence type="predicted"/>
<name>A0A249Y2C6_9CAUD</name>
<evidence type="ECO:0000313" key="2">
    <source>
        <dbReference type="Proteomes" id="UP000224362"/>
    </source>
</evidence>
<sequence length="144" mass="16465">MADFKQLITGSVKFVPHSEVVTFCEELRATIDKHLDADKDLVLFHVSLSENKREMRARVEACVVTDFDQETHRIFANNSENHHYVVTVNKLSSITRDHGGQRTITTLDELALVVHQMFVDRETEIKSAEDSVCELIGLLKKRNI</sequence>
<evidence type="ECO:0000313" key="1">
    <source>
        <dbReference type="EMBL" id="ASZ78840.1"/>
    </source>
</evidence>
<dbReference type="Proteomes" id="UP000224362">
    <property type="component" value="Segment"/>
</dbReference>
<reference evidence="1 2" key="1">
    <citation type="submission" date="2017-06" db="EMBL/GenBank/DDBJ databases">
        <authorList>
            <person name="Kim H.J."/>
            <person name="Triplett B.A."/>
        </authorList>
    </citation>
    <scope>NUCLEOTIDE SEQUENCE [LARGE SCALE GENOMIC DNA]</scope>
</reference>